<dbReference type="RefSeq" id="WP_079537454.1">
    <property type="nucleotide sequence ID" value="NZ_LT670844.1"/>
</dbReference>
<dbReference type="AlphaFoldDB" id="A0A1M6LLN4"/>
<name>A0A1M6LLN4_9BRAD</name>
<dbReference type="Proteomes" id="UP000189935">
    <property type="component" value="Chromosome I"/>
</dbReference>
<sequence>MSKIAYIERRPFAASDAIAEEFGREIYGARLDPSDPEACFNFLYCQFGDRWREVMANLDGAIYAAGQLYIDAEMRRAG</sequence>
<evidence type="ECO:0000313" key="2">
    <source>
        <dbReference type="Proteomes" id="UP000189935"/>
    </source>
</evidence>
<reference evidence="1 2" key="1">
    <citation type="submission" date="2016-11" db="EMBL/GenBank/DDBJ databases">
        <authorList>
            <person name="Jaros S."/>
            <person name="Januszkiewicz K."/>
            <person name="Wedrychowicz H."/>
        </authorList>
    </citation>
    <scope>NUCLEOTIDE SEQUENCE [LARGE SCALE GENOMIC DNA]</scope>
    <source>
        <strain evidence="1 2">GAS499</strain>
    </source>
</reference>
<protein>
    <submittedName>
        <fullName evidence="1">Uncharacterized protein</fullName>
    </submittedName>
</protein>
<dbReference type="EMBL" id="LT670844">
    <property type="protein sequence ID" value="SHJ72161.1"/>
    <property type="molecule type" value="Genomic_DNA"/>
</dbReference>
<gene>
    <name evidence="1" type="ORF">SAMN05444159_1317</name>
</gene>
<accession>A0A1M6LLN4</accession>
<proteinExistence type="predicted"/>
<organism evidence="1 2">
    <name type="scientific">Bradyrhizobium lablabi</name>
    <dbReference type="NCBI Taxonomy" id="722472"/>
    <lineage>
        <taxon>Bacteria</taxon>
        <taxon>Pseudomonadati</taxon>
        <taxon>Pseudomonadota</taxon>
        <taxon>Alphaproteobacteria</taxon>
        <taxon>Hyphomicrobiales</taxon>
        <taxon>Nitrobacteraceae</taxon>
        <taxon>Bradyrhizobium</taxon>
    </lineage>
</organism>
<evidence type="ECO:0000313" key="1">
    <source>
        <dbReference type="EMBL" id="SHJ72161.1"/>
    </source>
</evidence>